<reference evidence="5 6" key="1">
    <citation type="submission" date="2016-05" db="EMBL/GenBank/DDBJ databases">
        <title>Draft genome sequence of a porcine commensal Rothia nasimurium.</title>
        <authorList>
            <person name="Gaiser R.A."/>
            <person name="Van Baarlen P."/>
            <person name="Wells J.M."/>
        </authorList>
    </citation>
    <scope>NUCLEOTIDE SEQUENCE [LARGE SCALE GENOMIC DNA]</scope>
    <source>
        <strain evidence="5 6">PT-32</strain>
    </source>
</reference>
<keyword evidence="2" id="KW-0596">Phosphopantetheine</keyword>
<dbReference type="InterPro" id="IPR036736">
    <property type="entry name" value="ACP-like_sf"/>
</dbReference>
<dbReference type="InterPro" id="IPR057326">
    <property type="entry name" value="KR_dom"/>
</dbReference>
<gene>
    <name evidence="5" type="ORF">A7979_04520</name>
</gene>
<dbReference type="PANTHER" id="PTHR45527">
    <property type="entry name" value="NONRIBOSOMAL PEPTIDE SYNTHETASE"/>
    <property type="match status" value="1"/>
</dbReference>
<dbReference type="Gene3D" id="3.30.559.30">
    <property type="entry name" value="Nonribosomal peptide synthetase, condensation domain"/>
    <property type="match status" value="1"/>
</dbReference>
<dbReference type="InterPro" id="IPR013968">
    <property type="entry name" value="PKS_KR"/>
</dbReference>
<dbReference type="Gene3D" id="3.40.50.1820">
    <property type="entry name" value="alpha/beta hydrolase"/>
    <property type="match status" value="1"/>
</dbReference>
<dbReference type="SMART" id="SM00822">
    <property type="entry name" value="PKS_KR"/>
    <property type="match status" value="1"/>
</dbReference>
<dbReference type="Gene3D" id="3.40.50.980">
    <property type="match status" value="2"/>
</dbReference>
<keyword evidence="3" id="KW-0597">Phosphoprotein</keyword>
<dbReference type="Gene3D" id="3.30.559.10">
    <property type="entry name" value="Chloramphenicol acetyltransferase-like domain"/>
    <property type="match status" value="1"/>
</dbReference>
<dbReference type="Gene3D" id="2.30.38.10">
    <property type="entry name" value="Luciferase, Domain 3"/>
    <property type="match status" value="1"/>
</dbReference>
<dbReference type="Pfam" id="PF00668">
    <property type="entry name" value="Condensation"/>
    <property type="match status" value="1"/>
</dbReference>
<feature type="domain" description="Carrier" evidence="4">
    <location>
        <begin position="2296"/>
        <end position="2370"/>
    </location>
</feature>
<dbReference type="GO" id="GO:0043041">
    <property type="term" value="P:amino acid activation for nonribosomal peptide biosynthetic process"/>
    <property type="evidence" value="ECO:0007669"/>
    <property type="project" value="TreeGrafter"/>
</dbReference>
<dbReference type="PROSITE" id="PS50075">
    <property type="entry name" value="CARRIER"/>
    <property type="match status" value="2"/>
</dbReference>
<dbReference type="InterPro" id="IPR020845">
    <property type="entry name" value="AMP-binding_CS"/>
</dbReference>
<dbReference type="InterPro" id="IPR001031">
    <property type="entry name" value="Thioesterase"/>
</dbReference>
<dbReference type="Gene3D" id="3.40.50.720">
    <property type="entry name" value="NAD(P)-binding Rossmann-like Domain"/>
    <property type="match status" value="1"/>
</dbReference>
<dbReference type="SMART" id="SM00824">
    <property type="entry name" value="PKS_TE"/>
    <property type="match status" value="1"/>
</dbReference>
<evidence type="ECO:0000259" key="4">
    <source>
        <dbReference type="PROSITE" id="PS50075"/>
    </source>
</evidence>
<dbReference type="Pfam" id="PF08659">
    <property type="entry name" value="KR"/>
    <property type="match status" value="1"/>
</dbReference>
<dbReference type="SUPFAM" id="SSF51735">
    <property type="entry name" value="NAD(P)-binding Rossmann-fold domains"/>
    <property type="match status" value="1"/>
</dbReference>
<sequence>MALHNERLNLDRVRFEGKRYSAGDIEIDLLRIPVVQDAAVVQSRSSVGNGRVVAFVELAEGSQIPPDAVENLPVHEIIPVSALPLDRDGAVDFERLRDISVIDSGRREEMYDKWSLSAGLSDWAFSYREHYDVGTQLSLSEHGNNSIVSHGAKPYTAKALPVLAEPAHLVGEHLRGLREVSTLPDVLRRTAERLGGRGCHFIDYDMEERVLTYRELLNKSEAIASGLHELGVQVGDRVMLLASSHMDFVVAFWSVQLAGATAVPVTSSDYAARPSEAEALRRIWATAKRPVVLVSSDLMIQVGDVLVDAELHDIDTIEKEKPGAIEANINPDAPAVILFTSGSTGIPKGVVQTHHTIISKQLAAVQHSAYADDDVFFNWLAIEHVVGLIHSHILPIYLGANQVHAVTQAVLADPRRWLDIISQYRVSITWAPNSMFALLADAISPSERGKWDLSCLKRWINAGEQVHFATCQRILKLLEPSALPRDAVRPEWGMSETCNMVVASDRLSRDSYGGIHAVSKIATDGTVVFTTFQDTEATLYVECGQVYPGTEARVVDDAGFVLLKGQVGRFQVRGVTRLVEYFNNPEANMSAFTSDGWFDTGDLAFFVDDAVVFVGRDVDRIIINGVNLQNVDIESGVESVEGVVPSYVAACAVRDQKDATDQLAVFYVTSFVDEASLRHQYAQIQGLLMRQFGTHARYLLALEREQIPKTSIGKIQRSKLVRALLAGDLAEEVSEARMLEGNEPEALPPWFYSEEWVPAKVQVMFTDVQVKIVGGGLSDIFANAIKENLAKVTSSPNRSNSSLSENTPPAQVLPKIETVIDMTLTQRNWSTNDVSKVIERLARSVRGQHTLIVTAADQARNAQALARAAQLYGLVRSFDSESTITATVCDIDEQSQETAALLVREALATHRRPRTRIRRGIREVTSLSPVTPSVQALPVSAEEGAALITGGLGGVGSYVSRHLGGRFTRGLILVGKTQESQLSDEARATLSELRNRTECHYLDVDLGAPNAESKLAQRLASLGGIQVVRAYHLAGLGSFGSVASAPNVTGAPQQLWNSERLARFTAVKADGLLAVANVVGQGVPIIAFSSINAYFGGVGHAEYAAANSALNAVAEILQKTGHTVTTIGWSAWRGIGMSRNGSSETLLKSRGFAALSQEQALDCLDLLTRTDKSGCSPVYVGLDGAHTDIAREVLRKKNWALWPICAYVADQEIIDPQLLHPQLEVIRTDRIPRAANGLLDFARLIASKAEKVQPETDMERRLACIWEEVLNTTGFSRYDDYFLVGGNSLNAARLVVAIQAEFSVSFPLHLIYRYSRLDSMAAHILDYAKSNGIKQSEKSTVIDSCEAKDRLSHAQQQIFFAETADDRALYNIVSAWRLIGDVETTYLEKALIHLTQRHESLRTSFSLIDGVPKYSIANEVAVFVKHLDFTAFNSEECAIAINNLLEQEVSHKFDLSVAPLARYFIVRASQNEAILVLCHHHSISDGWSLGVFLRELSVLYTALQTQNIPDLPPVSQDIGSMIAKLDDSAIKSSIAETYWRSTLLEEIEPLRLPLDYPRPLVRNYAGDTLFISIDSALVNLLDRAAQKCGVTRSVFLAGVFAVFLSKLSGQPRLVFGLPAMRRAKPELINIVGMLVNTLPIVIDVREDTTIDVFLAGLHDQVSRALENQDFPFDRLVSLFAPERPTNFPPLVQAVFNYVPKEDSLNLTGVVTEPMHIRHRVAKFDLSVHVYEDGDSLTLAFEYASSLFNSNTIKRWQGWFLYLLNSIATNSSQRISLARLVSPEESKNILEMCTNRRTAALPTSLAAAFNLVVSKHAHRPAVRYGEKLLSYIDLDQHSATLAAQLEDAGVKAGHRVGLIGTKKPETIVAIIAIARIGCSYVPLDPEASFSVRENILHTGEVTWVIGSEGIKATNESMFPIALDFFGTGRTPISEPYNDHEAYVIFTSGTTGRPKGVAIRSSSVLGLVTDPNWIQLDENCRLVQTGSIAFDASTFEIWGPLLAGGEIILVDNETLLDPSRFSDALSKYRPTVMWLSAPLFHQLADADPSMFTSCEIIVVGGDVVSPEHIKRVAQCAPEVKFINGYGPTENTTFSTTHQIEPETLGPVPIGRPVRGSIAVPLDVWGHVVPVGVEGELYVGGEGLSTGYVGGDTPSDKFVETVSLPDMRLYRTGDFVRLGEDGSLRFCGRRDDQVKIRGHRVELASVRNALQALDNVRDAFVTVSHHGSRAVLVGHVAGEESLDGFDFVSALRKELPPEAIPGAFYVYDALPLRASGKVDTNQLVTSTTQETPHNEINLENLLEPERTILEVFRQVLDVPLLGLRDSFFDHGGDSLLTIKLVSRLTDKGLAVDAKQIFLAPDVASLASLLENPPTMSSSNPKDKLIDLGLSLESSRKLVFLPPAGGTILGYIQLARYLRGFGSAYGVEAPGLGRGESQSLLSFEEMVDFCQAAVADVVGPDTLLAGHSLGGHIAFHLCSRLVASGNPPKGLIILDTPPDLGAISTADADFSEEETKVFILAMGIGGFLEAEAERLREMPYEQAKKYLLQVARDDARVATLLNEDYLERFLTLQMHQLMYSREVTLPRERLNLPISVLRTTKHTADVLNLFSEWQEYTTRPVTFADIPGDHTSMMRFPHVQEVARIIDLEWGETANRKEQP</sequence>
<comment type="cofactor">
    <cofactor evidence="1">
        <name>pantetheine 4'-phosphate</name>
        <dbReference type="ChEBI" id="CHEBI:47942"/>
    </cofactor>
</comment>
<dbReference type="GO" id="GO:0044550">
    <property type="term" value="P:secondary metabolite biosynthetic process"/>
    <property type="evidence" value="ECO:0007669"/>
    <property type="project" value="TreeGrafter"/>
</dbReference>
<dbReference type="PROSITE" id="PS00455">
    <property type="entry name" value="AMP_BINDING"/>
    <property type="match status" value="2"/>
</dbReference>
<evidence type="ECO:0000256" key="2">
    <source>
        <dbReference type="ARBA" id="ARBA00022450"/>
    </source>
</evidence>
<dbReference type="GO" id="GO:0003824">
    <property type="term" value="F:catalytic activity"/>
    <property type="evidence" value="ECO:0007669"/>
    <property type="project" value="InterPro"/>
</dbReference>
<organism evidence="5 6">
    <name type="scientific">Rothia nasimurium</name>
    <dbReference type="NCBI Taxonomy" id="85336"/>
    <lineage>
        <taxon>Bacteria</taxon>
        <taxon>Bacillati</taxon>
        <taxon>Actinomycetota</taxon>
        <taxon>Actinomycetes</taxon>
        <taxon>Micrococcales</taxon>
        <taxon>Micrococcaceae</taxon>
        <taxon>Rothia</taxon>
    </lineage>
</organism>
<dbReference type="InterPro" id="IPR010071">
    <property type="entry name" value="AA_adenyl_dom"/>
</dbReference>
<name>A0A1Y1RP53_9MICC</name>
<dbReference type="SUPFAM" id="SSF56801">
    <property type="entry name" value="Acetyl-CoA synthetase-like"/>
    <property type="match status" value="3"/>
</dbReference>
<dbReference type="Pfam" id="PF00975">
    <property type="entry name" value="Thioesterase"/>
    <property type="match status" value="1"/>
</dbReference>
<dbReference type="Proteomes" id="UP000192359">
    <property type="component" value="Unassembled WGS sequence"/>
</dbReference>
<proteinExistence type="predicted"/>
<dbReference type="NCBIfam" id="TIGR01733">
    <property type="entry name" value="AA-adenyl-dom"/>
    <property type="match status" value="1"/>
</dbReference>
<evidence type="ECO:0000313" key="6">
    <source>
        <dbReference type="Proteomes" id="UP000192359"/>
    </source>
</evidence>
<protein>
    <recommendedName>
        <fullName evidence="4">Carrier domain-containing protein</fullName>
    </recommendedName>
</protein>
<dbReference type="InterPro" id="IPR029058">
    <property type="entry name" value="AB_hydrolase_fold"/>
</dbReference>
<dbReference type="InterPro" id="IPR023213">
    <property type="entry name" value="CAT-like_dom_sf"/>
</dbReference>
<dbReference type="InterPro" id="IPR045851">
    <property type="entry name" value="AMP-bd_C_sf"/>
</dbReference>
<feature type="domain" description="Carrier" evidence="4">
    <location>
        <begin position="1253"/>
        <end position="1328"/>
    </location>
</feature>
<dbReference type="SUPFAM" id="SSF53474">
    <property type="entry name" value="alpha/beta-Hydrolases"/>
    <property type="match status" value="1"/>
</dbReference>
<dbReference type="PANTHER" id="PTHR45527:SF1">
    <property type="entry name" value="FATTY ACID SYNTHASE"/>
    <property type="match status" value="1"/>
</dbReference>
<dbReference type="GO" id="GO:0005737">
    <property type="term" value="C:cytoplasm"/>
    <property type="evidence" value="ECO:0007669"/>
    <property type="project" value="TreeGrafter"/>
</dbReference>
<dbReference type="InterPro" id="IPR006162">
    <property type="entry name" value="Ppantetheine_attach_site"/>
</dbReference>
<evidence type="ECO:0000256" key="1">
    <source>
        <dbReference type="ARBA" id="ARBA00001957"/>
    </source>
</evidence>
<dbReference type="EMBL" id="LXWF01000040">
    <property type="protein sequence ID" value="ORC16617.1"/>
    <property type="molecule type" value="Genomic_DNA"/>
</dbReference>
<comment type="caution">
    <text evidence="5">The sequence shown here is derived from an EMBL/GenBank/DDBJ whole genome shotgun (WGS) entry which is preliminary data.</text>
</comment>
<dbReference type="GO" id="GO:0031177">
    <property type="term" value="F:phosphopantetheine binding"/>
    <property type="evidence" value="ECO:0007669"/>
    <property type="project" value="TreeGrafter"/>
</dbReference>
<evidence type="ECO:0000313" key="5">
    <source>
        <dbReference type="EMBL" id="ORC16617.1"/>
    </source>
</evidence>
<dbReference type="InterPro" id="IPR020802">
    <property type="entry name" value="TesA-like"/>
</dbReference>
<dbReference type="Gene3D" id="3.40.50.12780">
    <property type="entry name" value="N-terminal domain of ligase-like"/>
    <property type="match status" value="1"/>
</dbReference>
<dbReference type="InterPro" id="IPR042099">
    <property type="entry name" value="ANL_N_sf"/>
</dbReference>
<dbReference type="GO" id="GO:0008610">
    <property type="term" value="P:lipid biosynthetic process"/>
    <property type="evidence" value="ECO:0007669"/>
    <property type="project" value="UniProtKB-ARBA"/>
</dbReference>
<dbReference type="SUPFAM" id="SSF47336">
    <property type="entry name" value="ACP-like"/>
    <property type="match status" value="2"/>
</dbReference>
<dbReference type="PROSITE" id="PS00012">
    <property type="entry name" value="PHOSPHOPANTETHEINE"/>
    <property type="match status" value="1"/>
</dbReference>
<dbReference type="Pfam" id="PF00550">
    <property type="entry name" value="PP-binding"/>
    <property type="match status" value="2"/>
</dbReference>
<dbReference type="InterPro" id="IPR036291">
    <property type="entry name" value="NAD(P)-bd_dom_sf"/>
</dbReference>
<dbReference type="InterPro" id="IPR000873">
    <property type="entry name" value="AMP-dep_synth/lig_dom"/>
</dbReference>
<dbReference type="InterPro" id="IPR009081">
    <property type="entry name" value="PP-bd_ACP"/>
</dbReference>
<dbReference type="RefSeq" id="WP_180377868.1">
    <property type="nucleotide sequence ID" value="NZ_LXWF01000040.1"/>
</dbReference>
<dbReference type="Pfam" id="PF00501">
    <property type="entry name" value="AMP-binding"/>
    <property type="match status" value="2"/>
</dbReference>
<accession>A0A1Y1RP53</accession>
<dbReference type="InterPro" id="IPR001242">
    <property type="entry name" value="Condensation_dom"/>
</dbReference>
<keyword evidence="6" id="KW-1185">Reference proteome</keyword>
<dbReference type="SUPFAM" id="SSF52777">
    <property type="entry name" value="CoA-dependent acyltransferases"/>
    <property type="match status" value="2"/>
</dbReference>
<dbReference type="Gene3D" id="1.10.1200.10">
    <property type="entry name" value="ACP-like"/>
    <property type="match status" value="2"/>
</dbReference>
<dbReference type="Gene3D" id="3.30.300.30">
    <property type="match status" value="3"/>
</dbReference>
<dbReference type="CDD" id="cd19531">
    <property type="entry name" value="LCL_NRPS-like"/>
    <property type="match status" value="1"/>
</dbReference>
<evidence type="ECO:0000256" key="3">
    <source>
        <dbReference type="ARBA" id="ARBA00022553"/>
    </source>
</evidence>